<dbReference type="Pfam" id="PF20176">
    <property type="entry name" value="DUF6541"/>
    <property type="match status" value="1"/>
</dbReference>
<accession>A0ABU3RRA9</accession>
<organism evidence="2 3">
    <name type="scientific">Microbacterium algihabitans</name>
    <dbReference type="NCBI Taxonomy" id="3075992"/>
    <lineage>
        <taxon>Bacteria</taxon>
        <taxon>Bacillati</taxon>
        <taxon>Actinomycetota</taxon>
        <taxon>Actinomycetes</taxon>
        <taxon>Micrococcales</taxon>
        <taxon>Microbacteriaceae</taxon>
        <taxon>Microbacterium</taxon>
    </lineage>
</organism>
<feature type="transmembrane region" description="Helical" evidence="1">
    <location>
        <begin position="371"/>
        <end position="393"/>
    </location>
</feature>
<gene>
    <name evidence="2" type="ORF">RWH43_01555</name>
</gene>
<evidence type="ECO:0000313" key="2">
    <source>
        <dbReference type="EMBL" id="MDU0325431.1"/>
    </source>
</evidence>
<feature type="transmembrane region" description="Helical" evidence="1">
    <location>
        <begin position="194"/>
        <end position="216"/>
    </location>
</feature>
<feature type="transmembrane region" description="Helical" evidence="1">
    <location>
        <begin position="65"/>
        <end position="86"/>
    </location>
</feature>
<feature type="transmembrane region" description="Helical" evidence="1">
    <location>
        <begin position="405"/>
        <end position="424"/>
    </location>
</feature>
<dbReference type="InterPro" id="IPR046671">
    <property type="entry name" value="DUF6541"/>
</dbReference>
<protein>
    <submittedName>
        <fullName evidence="2">DUF6541 family protein</fullName>
    </submittedName>
</protein>
<name>A0ABU3RRA9_9MICO</name>
<dbReference type="Proteomes" id="UP001256673">
    <property type="component" value="Unassembled WGS sequence"/>
</dbReference>
<keyword evidence="1" id="KW-0812">Transmembrane</keyword>
<feature type="transmembrane region" description="Helical" evidence="1">
    <location>
        <begin position="247"/>
        <end position="269"/>
    </location>
</feature>
<comment type="caution">
    <text evidence="2">The sequence shown here is derived from an EMBL/GenBank/DDBJ whole genome shotgun (WGS) entry which is preliminary data.</text>
</comment>
<keyword evidence="3" id="KW-1185">Reference proteome</keyword>
<feature type="transmembrane region" description="Helical" evidence="1">
    <location>
        <begin position="276"/>
        <end position="295"/>
    </location>
</feature>
<reference evidence="2 3" key="1">
    <citation type="submission" date="2023-09" db="EMBL/GenBank/DDBJ databases">
        <title>Microbacterium fusihabitans sp. nov., Microbacterium phycihabitans sp. nov., and Microbacterium cervinum sp. nov., isolated from dried seaweeds of beach.</title>
        <authorList>
            <person name="Lee S.D."/>
        </authorList>
    </citation>
    <scope>NUCLEOTIDE SEQUENCE [LARGE SCALE GENOMIC DNA]</scope>
    <source>
        <strain evidence="2 3">KSW2-21</strain>
    </source>
</reference>
<sequence length="648" mass="66729">MIGEWFAAVPALLVAAALLIVPGYAAARAARLGGLLAWAVAAPASLTVIGLASVVAPLIGMPWSIVPVLIVAVVVIAIAAVVGFFFRAGRSASAVSVPWASVATIGGLVVGAVLLTAQLVYVVGAPSDFSQSFDNVFHLNATRFILDTQNASPLHVGQMTSPSGGVPFYPAGWHASVALVVQLVGCSIPVASNAVMIAGAALVWPAGVVLLSAALFGRRPVVLAAAGVLAAGVPAFPLLMIDYGVLYPFFLAVCALPAVLAVTLSALGLRAPENGASRGVVVLFLVGSLPGLALFHPGAFVGWLFAGTLALLFAVFAYLRTRPARRAAILVLSGSAVWLVVAFVAWRILRPPLEARGWPITETLGQAMGEVATLGLSGGAVPIVLAVLMWIGVIAAVRSRRLIEVYALVTLVVFAVLYIAASAFPWGNLRDLLTAAWYNNAPRLAALIPLIAIPLAAYGVAVVAAVLARLVQRTSMTPRAAVAALVAVAVVVVGASQLVAVRDAVVGASGGYRVTPDSALVSTDELALIDKLPELVPEDAVIAGNPWTGTGLAYALADRRVLMPHLLMDVSPDMQVVNDDLVDADDDPSVCPAVEATDVDYLLDFGTHEVHGATHSFPGFAGAAKSPSLRLVDSVGTARLYEVTACGR</sequence>
<dbReference type="EMBL" id="JAWDIU010000001">
    <property type="protein sequence ID" value="MDU0325431.1"/>
    <property type="molecule type" value="Genomic_DNA"/>
</dbReference>
<feature type="transmembrane region" description="Helical" evidence="1">
    <location>
        <begin position="34"/>
        <end position="59"/>
    </location>
</feature>
<evidence type="ECO:0000256" key="1">
    <source>
        <dbReference type="SAM" id="Phobius"/>
    </source>
</evidence>
<feature type="transmembrane region" description="Helical" evidence="1">
    <location>
        <begin position="221"/>
        <end position="241"/>
    </location>
</feature>
<feature type="transmembrane region" description="Helical" evidence="1">
    <location>
        <begin position="98"/>
        <end position="123"/>
    </location>
</feature>
<keyword evidence="1" id="KW-1133">Transmembrane helix</keyword>
<keyword evidence="1" id="KW-0472">Membrane</keyword>
<evidence type="ECO:0000313" key="3">
    <source>
        <dbReference type="Proteomes" id="UP001256673"/>
    </source>
</evidence>
<feature type="transmembrane region" description="Helical" evidence="1">
    <location>
        <begin position="327"/>
        <end position="349"/>
    </location>
</feature>
<feature type="transmembrane region" description="Helical" evidence="1">
    <location>
        <begin position="6"/>
        <end position="27"/>
    </location>
</feature>
<feature type="transmembrane region" description="Helical" evidence="1">
    <location>
        <begin position="301"/>
        <end position="320"/>
    </location>
</feature>
<proteinExistence type="predicted"/>
<feature type="transmembrane region" description="Helical" evidence="1">
    <location>
        <begin position="480"/>
        <end position="500"/>
    </location>
</feature>
<feature type="transmembrane region" description="Helical" evidence="1">
    <location>
        <begin position="444"/>
        <end position="468"/>
    </location>
</feature>
<dbReference type="RefSeq" id="WP_316000487.1">
    <property type="nucleotide sequence ID" value="NZ_JAWDIU010000001.1"/>
</dbReference>